<evidence type="ECO:0000313" key="3">
    <source>
        <dbReference type="Proteomes" id="UP000823561"/>
    </source>
</evidence>
<evidence type="ECO:0000313" key="2">
    <source>
        <dbReference type="EMBL" id="KAG5275321.1"/>
    </source>
</evidence>
<keyword evidence="3" id="KW-1185">Reference proteome</keyword>
<protein>
    <submittedName>
        <fullName evidence="2">Uncharacterized protein</fullName>
    </submittedName>
</protein>
<dbReference type="GO" id="GO:0030424">
    <property type="term" value="C:axon"/>
    <property type="evidence" value="ECO:0007669"/>
    <property type="project" value="TreeGrafter"/>
</dbReference>
<organism evidence="2 3">
    <name type="scientific">Alosa alosa</name>
    <name type="common">allis shad</name>
    <dbReference type="NCBI Taxonomy" id="278164"/>
    <lineage>
        <taxon>Eukaryota</taxon>
        <taxon>Metazoa</taxon>
        <taxon>Chordata</taxon>
        <taxon>Craniata</taxon>
        <taxon>Vertebrata</taxon>
        <taxon>Euteleostomi</taxon>
        <taxon>Actinopterygii</taxon>
        <taxon>Neopterygii</taxon>
        <taxon>Teleostei</taxon>
        <taxon>Clupei</taxon>
        <taxon>Clupeiformes</taxon>
        <taxon>Clupeoidei</taxon>
        <taxon>Clupeidae</taxon>
        <taxon>Alosa</taxon>
    </lineage>
</organism>
<sequence>MTEVSGGASHFTRPDHAPLAPPAHPRTGSWKIPAAQLSVFFSSASTNGALGKELDRVEQLQGKLQSYTKFGLPKMPQQLSFHRDAWNEEEEVQLDMEESWQQLLDNPEALSRRQVHQQEAIWELLQTEAALAPRSSTPLLIGLLNLQESGLLVEVEAQRLFSNVQELLRLHTTFWAEVLRPTLDTARHTHTPLDPTHLYQGFIEVLSVERFINSVDGQMRQREERQRLEAMAGRIEAYDAVETASEEVDKILREFNQFDLTAPVIGGSCEETRQLFLEGALRMKEGKDSRDAGAFLLLYLNQLQHVTAAYSFQANSATQGRSWVEAITNVQKQLQRLRSEECERGGRRREEEEEEEEESSMSTSSSPSLQHKDTLSQSDGSTETLAVVAMDEAEDVDMASSSLSETERAGPEKARLHSDLSSPRGEGPAAGGSQEEADPESRSLSMDSAYGTLSPQSLTTLELRAGLEAGHEAGHSEGEDTEAEYDEEEVFEEEEEEVDDEDATAWNGSQVTVNETAFLDDERDGRRGEPSPRPTFSSEGRPPAAVRTVAGNHHTRPSRFCRPASQSVELLLSGEESGLRGVSDALAGPLLRAQVRHVSRTLSCPSGPPQGAAGRGRRRAREPPAGREGMCGLTPAQQQKKKLTRSQLQRLRTSMVLNSTLTASEV</sequence>
<dbReference type="GO" id="GO:0043542">
    <property type="term" value="P:endothelial cell migration"/>
    <property type="evidence" value="ECO:0007669"/>
    <property type="project" value="TreeGrafter"/>
</dbReference>
<feature type="compositionally biased region" description="Basic and acidic residues" evidence="1">
    <location>
        <begin position="338"/>
        <end position="350"/>
    </location>
</feature>
<dbReference type="PANTHER" id="PTHR13217">
    <property type="entry name" value="PLECKSTRIN HOMOLOGY DOMAIN-CONTAINING FAMILY G MEMBER 7"/>
    <property type="match status" value="1"/>
</dbReference>
<dbReference type="Proteomes" id="UP000823561">
    <property type="component" value="Chromosome 10"/>
</dbReference>
<dbReference type="SUPFAM" id="SSF48065">
    <property type="entry name" value="DBL homology domain (DH-domain)"/>
    <property type="match status" value="1"/>
</dbReference>
<reference evidence="2" key="1">
    <citation type="submission" date="2020-10" db="EMBL/GenBank/DDBJ databases">
        <title>Chromosome-scale genome assembly of the Allis shad, Alosa alosa.</title>
        <authorList>
            <person name="Margot Z."/>
            <person name="Christophe K."/>
            <person name="Cabau C."/>
            <person name="Louis A."/>
            <person name="Berthelot C."/>
            <person name="Parey E."/>
            <person name="Roest Crollius H."/>
            <person name="Montfort J."/>
            <person name="Robinson-Rechavi M."/>
            <person name="Bucao C."/>
            <person name="Bouchez O."/>
            <person name="Gislard M."/>
            <person name="Lluch J."/>
            <person name="Milhes M."/>
            <person name="Lampietro C."/>
            <person name="Lopez Roques C."/>
            <person name="Donnadieu C."/>
            <person name="Braasch I."/>
            <person name="Desvignes T."/>
            <person name="Postlethwait J."/>
            <person name="Bobe J."/>
            <person name="Guiguen Y."/>
        </authorList>
    </citation>
    <scope>NUCLEOTIDE SEQUENCE</scope>
    <source>
        <strain evidence="2">M-15738</strain>
        <tissue evidence="2">Blood</tissue>
    </source>
</reference>
<dbReference type="SUPFAM" id="SSF50729">
    <property type="entry name" value="PH domain-like"/>
    <property type="match status" value="1"/>
</dbReference>
<accession>A0AAV6GR13</accession>
<dbReference type="AlphaFoldDB" id="A0AAV6GR13"/>
<comment type="caution">
    <text evidence="2">The sequence shown here is derived from an EMBL/GenBank/DDBJ whole genome shotgun (WGS) entry which is preliminary data.</text>
</comment>
<feature type="region of interest" description="Disordered" evidence="1">
    <location>
        <begin position="601"/>
        <end position="649"/>
    </location>
</feature>
<feature type="compositionally biased region" description="Acidic residues" evidence="1">
    <location>
        <begin position="479"/>
        <end position="503"/>
    </location>
</feature>
<dbReference type="GO" id="GO:0005886">
    <property type="term" value="C:plasma membrane"/>
    <property type="evidence" value="ECO:0007669"/>
    <property type="project" value="TreeGrafter"/>
</dbReference>
<dbReference type="Gene3D" id="1.20.900.10">
    <property type="entry name" value="Dbl homology (DH) domain"/>
    <property type="match status" value="1"/>
</dbReference>
<feature type="compositionally biased region" description="Polar residues" evidence="1">
    <location>
        <begin position="506"/>
        <end position="515"/>
    </location>
</feature>
<dbReference type="EMBL" id="JADWDJ010000010">
    <property type="protein sequence ID" value="KAG5275321.1"/>
    <property type="molecule type" value="Genomic_DNA"/>
</dbReference>
<feature type="compositionally biased region" description="Basic and acidic residues" evidence="1">
    <location>
        <begin position="469"/>
        <end position="478"/>
    </location>
</feature>
<dbReference type="InterPro" id="IPR035899">
    <property type="entry name" value="DBL_dom_sf"/>
</dbReference>
<dbReference type="PANTHER" id="PTHR13217:SF11">
    <property type="entry name" value="PLECKSTRIN HOMOLOGY DOMAIN-CONTAINING FAMILY G MEMBER 5"/>
    <property type="match status" value="1"/>
</dbReference>
<feature type="region of interest" description="Disordered" evidence="1">
    <location>
        <begin position="338"/>
        <end position="380"/>
    </location>
</feature>
<name>A0AAV6GR13_9TELE</name>
<evidence type="ECO:0000256" key="1">
    <source>
        <dbReference type="SAM" id="MobiDB-lite"/>
    </source>
</evidence>
<dbReference type="InterPro" id="IPR040181">
    <property type="entry name" value="PKHG5/7"/>
</dbReference>
<gene>
    <name evidence="2" type="ORF">AALO_G00146120</name>
</gene>
<feature type="compositionally biased region" description="Basic and acidic residues" evidence="1">
    <location>
        <begin position="405"/>
        <end position="418"/>
    </location>
</feature>
<proteinExistence type="predicted"/>
<dbReference type="GO" id="GO:0030139">
    <property type="term" value="C:endocytic vesicle"/>
    <property type="evidence" value="ECO:0007669"/>
    <property type="project" value="TreeGrafter"/>
</dbReference>
<feature type="compositionally biased region" description="Polar residues" evidence="1">
    <location>
        <begin position="442"/>
        <end position="460"/>
    </location>
</feature>
<feature type="region of interest" description="Disordered" evidence="1">
    <location>
        <begin position="395"/>
        <end position="562"/>
    </location>
</feature>
<feature type="region of interest" description="Disordered" evidence="1">
    <location>
        <begin position="1"/>
        <end position="28"/>
    </location>
</feature>
<dbReference type="GO" id="GO:0007266">
    <property type="term" value="P:Rho protein signal transduction"/>
    <property type="evidence" value="ECO:0007669"/>
    <property type="project" value="TreeGrafter"/>
</dbReference>